<dbReference type="PROSITE" id="PS50923">
    <property type="entry name" value="SUSHI"/>
    <property type="match status" value="8"/>
</dbReference>
<feature type="disulfide bond" evidence="3">
    <location>
        <begin position="200"/>
        <end position="243"/>
    </location>
</feature>
<feature type="domain" description="Sushi" evidence="6">
    <location>
        <begin position="322"/>
        <end position="392"/>
    </location>
</feature>
<feature type="disulfide bond" evidence="3">
    <location>
        <begin position="229"/>
        <end position="256"/>
    </location>
</feature>
<proteinExistence type="predicted"/>
<feature type="region of interest" description="Disordered" evidence="4">
    <location>
        <begin position="1"/>
        <end position="23"/>
    </location>
</feature>
<evidence type="ECO:0000256" key="4">
    <source>
        <dbReference type="SAM" id="MobiDB-lite"/>
    </source>
</evidence>
<evidence type="ECO:0000256" key="1">
    <source>
        <dbReference type="ARBA" id="ARBA00022737"/>
    </source>
</evidence>
<evidence type="ECO:0000259" key="6">
    <source>
        <dbReference type="PROSITE" id="PS50923"/>
    </source>
</evidence>
<dbReference type="Pfam" id="PF00084">
    <property type="entry name" value="Sushi"/>
    <property type="match status" value="8"/>
</dbReference>
<reference evidence="8" key="1">
    <citation type="submission" date="2025-08" db="UniProtKB">
        <authorList>
            <consortium name="RefSeq"/>
        </authorList>
    </citation>
    <scope>IDENTIFICATION</scope>
</reference>
<feature type="disulfide bond" evidence="3">
    <location>
        <begin position="402"/>
        <end position="445"/>
    </location>
</feature>
<keyword evidence="2 3" id="KW-1015">Disulfide bond</keyword>
<keyword evidence="5" id="KW-1133">Transmembrane helix</keyword>
<feature type="disulfide bond" evidence="3">
    <location>
        <begin position="2"/>
        <end position="45"/>
    </location>
</feature>
<name>A0ABM3WCM6_ERIEU</name>
<feature type="domain" description="Sushi" evidence="6">
    <location>
        <begin position="1"/>
        <end position="60"/>
    </location>
</feature>
<feature type="region of interest" description="Disordered" evidence="4">
    <location>
        <begin position="201"/>
        <end position="221"/>
    </location>
</feature>
<dbReference type="PANTHER" id="PTHR45656:SF3">
    <property type="entry name" value="CUB AND SUSHI DOMAIN-CONTAINING PROTEIN 1"/>
    <property type="match status" value="1"/>
</dbReference>
<evidence type="ECO:0000256" key="5">
    <source>
        <dbReference type="SAM" id="Phobius"/>
    </source>
</evidence>
<feature type="domain" description="Sushi" evidence="6">
    <location>
        <begin position="61"/>
        <end position="123"/>
    </location>
</feature>
<comment type="caution">
    <text evidence="3">Lacks conserved residue(s) required for the propagation of feature annotation.</text>
</comment>
<keyword evidence="7" id="KW-1185">Reference proteome</keyword>
<keyword evidence="3" id="KW-0768">Sushi</keyword>
<gene>
    <name evidence="8" type="primary">CR1L</name>
</gene>
<dbReference type="Gene3D" id="2.10.70.10">
    <property type="entry name" value="Complement Module, domain 1"/>
    <property type="match status" value="8"/>
</dbReference>
<dbReference type="SMART" id="SM00032">
    <property type="entry name" value="CCP"/>
    <property type="match status" value="8"/>
</dbReference>
<feature type="domain" description="Sushi" evidence="6">
    <location>
        <begin position="124"/>
        <end position="194"/>
    </location>
</feature>
<organism evidence="7 8">
    <name type="scientific">Erinaceus europaeus</name>
    <name type="common">Western European hedgehog</name>
    <dbReference type="NCBI Taxonomy" id="9365"/>
    <lineage>
        <taxon>Eukaryota</taxon>
        <taxon>Metazoa</taxon>
        <taxon>Chordata</taxon>
        <taxon>Craniata</taxon>
        <taxon>Vertebrata</taxon>
        <taxon>Euteleostomi</taxon>
        <taxon>Mammalia</taxon>
        <taxon>Eutheria</taxon>
        <taxon>Laurasiatheria</taxon>
        <taxon>Eulipotyphla</taxon>
        <taxon>Erinaceidae</taxon>
        <taxon>Erinaceinae</taxon>
        <taxon>Erinaceus</taxon>
    </lineage>
</organism>
<evidence type="ECO:0000256" key="2">
    <source>
        <dbReference type="ARBA" id="ARBA00023157"/>
    </source>
</evidence>
<dbReference type="Proteomes" id="UP001652624">
    <property type="component" value="Chromosome 19"/>
</dbReference>
<dbReference type="CDD" id="cd00033">
    <property type="entry name" value="CCP"/>
    <property type="match status" value="8"/>
</dbReference>
<keyword evidence="1" id="KW-0677">Repeat</keyword>
<accession>A0ABM3WCM6</accession>
<evidence type="ECO:0000313" key="8">
    <source>
        <dbReference type="RefSeq" id="XP_060034318.1"/>
    </source>
</evidence>
<feature type="domain" description="Sushi" evidence="6">
    <location>
        <begin position="400"/>
        <end position="460"/>
    </location>
</feature>
<dbReference type="PANTHER" id="PTHR45656">
    <property type="entry name" value="PROTEIN CBR-CLEC-78"/>
    <property type="match status" value="1"/>
</dbReference>
<feature type="domain" description="Sushi" evidence="6">
    <location>
        <begin position="461"/>
        <end position="520"/>
    </location>
</feature>
<dbReference type="SUPFAM" id="SSF57535">
    <property type="entry name" value="Complement control module/SCR domain"/>
    <property type="match status" value="8"/>
</dbReference>
<dbReference type="GeneID" id="132534579"/>
<feature type="disulfide bond" evidence="3">
    <location>
        <begin position="431"/>
        <end position="458"/>
    </location>
</feature>
<keyword evidence="5" id="KW-0472">Membrane</keyword>
<evidence type="ECO:0000313" key="7">
    <source>
        <dbReference type="Proteomes" id="UP001652624"/>
    </source>
</evidence>
<dbReference type="RefSeq" id="XP_060034318.1">
    <property type="nucleotide sequence ID" value="XM_060178335.1"/>
</dbReference>
<sequence>MCPQPPDIPHGEHTAGGQDQFSPGQEVTYRCQPGYDLSGAAFLHCTAGGTWSPAAPRCTGRPCPDFPGPLPNGRLLRHRGLQLGAQVTFSCDEGFHLRGSAASHCVLVGGRSFWNSSLPVCERILCPRPPDVPHGSHSGKALLDFAYGTEVAYTCGSHPDTGASYLLVGEPTLRCLGDSQGRGVWSGPGPRCDPPPPAVCPQPPDIPHGEHTAGGQDQFSPGQEVTYRCQPGYDLSGAAFLHCTAGGTWSPAAPRCTGRPCPDFPGPLPNGRLLRHRGLQLGAQVTFSCDEGFHLRGSAASHCVLVGGRSFWNSSLPVCERILCPRPPDVPHGSHSGEALLDFAYGTEVAYTCGSHPDTGAPYLLVGEPTLRCLGDSQGRGVWSGPGPRCDPPPPADLPLVCPPPPEMLNGHRIGQQEGPFLPGMTVQYSCSPGFRLAGHNTIFCTHRGTWSQPSLSCQEVNCSLPQFLNGLQKDFEAGKVYHYGDNVTLHCEEGFSREGSPWSQCLEDSWTPPLASCVPRPGDSFLVGMTAGVALFLLPVIIACGVMARCRKSSNEYGKCRDVTIHLHPQEDSERVQPQTEHTAQENRGVCGMAAAMQADSPQLSPD</sequence>
<feature type="disulfide bond" evidence="3">
    <location>
        <begin position="31"/>
        <end position="58"/>
    </location>
</feature>
<dbReference type="InterPro" id="IPR035976">
    <property type="entry name" value="Sushi/SCR/CCP_sf"/>
</dbReference>
<dbReference type="InterPro" id="IPR000436">
    <property type="entry name" value="Sushi_SCR_CCP_dom"/>
</dbReference>
<evidence type="ECO:0000256" key="3">
    <source>
        <dbReference type="PROSITE-ProRule" id="PRU00302"/>
    </source>
</evidence>
<feature type="transmembrane region" description="Helical" evidence="5">
    <location>
        <begin position="526"/>
        <end position="549"/>
    </location>
</feature>
<keyword evidence="5" id="KW-0812">Transmembrane</keyword>
<feature type="domain" description="Sushi" evidence="6">
    <location>
        <begin position="259"/>
        <end position="321"/>
    </location>
</feature>
<dbReference type="InterPro" id="IPR051277">
    <property type="entry name" value="SEZ6_CSMD_C4BPB_Regulators"/>
</dbReference>
<feature type="disulfide bond" evidence="3">
    <location>
        <begin position="463"/>
        <end position="506"/>
    </location>
</feature>
<protein>
    <submittedName>
        <fullName evidence="8">Complement component receptor 1-like protein</fullName>
    </submittedName>
</protein>
<feature type="domain" description="Sushi" evidence="6">
    <location>
        <begin position="198"/>
        <end position="258"/>
    </location>
</feature>